<dbReference type="OrthoDB" id="2804637at2759"/>
<proteinExistence type="predicted"/>
<reference evidence="2" key="1">
    <citation type="journal article" date="2020" name="Nat. Commun.">
        <title>Large-scale genome sequencing of mycorrhizal fungi provides insights into the early evolution of symbiotic traits.</title>
        <authorList>
            <person name="Miyauchi S."/>
            <person name="Kiss E."/>
            <person name="Kuo A."/>
            <person name="Drula E."/>
            <person name="Kohler A."/>
            <person name="Sanchez-Garcia M."/>
            <person name="Morin E."/>
            <person name="Andreopoulos B."/>
            <person name="Barry K.W."/>
            <person name="Bonito G."/>
            <person name="Buee M."/>
            <person name="Carver A."/>
            <person name="Chen C."/>
            <person name="Cichocki N."/>
            <person name="Clum A."/>
            <person name="Culley D."/>
            <person name="Crous P.W."/>
            <person name="Fauchery L."/>
            <person name="Girlanda M."/>
            <person name="Hayes R.D."/>
            <person name="Keri Z."/>
            <person name="LaButti K."/>
            <person name="Lipzen A."/>
            <person name="Lombard V."/>
            <person name="Magnuson J."/>
            <person name="Maillard F."/>
            <person name="Murat C."/>
            <person name="Nolan M."/>
            <person name="Ohm R.A."/>
            <person name="Pangilinan J."/>
            <person name="Pereira M.F."/>
            <person name="Perotto S."/>
            <person name="Peter M."/>
            <person name="Pfister S."/>
            <person name="Riley R."/>
            <person name="Sitrit Y."/>
            <person name="Stielow J.B."/>
            <person name="Szollosi G."/>
            <person name="Zifcakova L."/>
            <person name="Stursova M."/>
            <person name="Spatafora J.W."/>
            <person name="Tedersoo L."/>
            <person name="Vaario L.M."/>
            <person name="Yamada A."/>
            <person name="Yan M."/>
            <person name="Wang P."/>
            <person name="Xu J."/>
            <person name="Bruns T."/>
            <person name="Baldrian P."/>
            <person name="Vilgalys R."/>
            <person name="Dunand C."/>
            <person name="Henrissat B."/>
            <person name="Grigoriev I.V."/>
            <person name="Hibbett D."/>
            <person name="Nagy L.G."/>
            <person name="Martin F.M."/>
        </authorList>
    </citation>
    <scope>NUCLEOTIDE SEQUENCE</scope>
    <source>
        <strain evidence="2">UH-Tt-Lm1</strain>
    </source>
</reference>
<organism evidence="2 3">
    <name type="scientific">Thelephora terrestris</name>
    <dbReference type="NCBI Taxonomy" id="56493"/>
    <lineage>
        <taxon>Eukaryota</taxon>
        <taxon>Fungi</taxon>
        <taxon>Dikarya</taxon>
        <taxon>Basidiomycota</taxon>
        <taxon>Agaricomycotina</taxon>
        <taxon>Agaricomycetes</taxon>
        <taxon>Thelephorales</taxon>
        <taxon>Thelephoraceae</taxon>
        <taxon>Thelephora</taxon>
    </lineage>
</organism>
<gene>
    <name evidence="2" type="ORF">BJ322DRAFT_994500</name>
</gene>
<comment type="caution">
    <text evidence="2">The sequence shown here is derived from an EMBL/GenBank/DDBJ whole genome shotgun (WGS) entry which is preliminary data.</text>
</comment>
<feature type="non-terminal residue" evidence="2">
    <location>
        <position position="132"/>
    </location>
</feature>
<evidence type="ECO:0000313" key="2">
    <source>
        <dbReference type="EMBL" id="KAF9783161.1"/>
    </source>
</evidence>
<keyword evidence="3" id="KW-1185">Reference proteome</keyword>
<evidence type="ECO:0000256" key="1">
    <source>
        <dbReference type="SAM" id="MobiDB-lite"/>
    </source>
</evidence>
<reference evidence="2" key="2">
    <citation type="submission" date="2020-11" db="EMBL/GenBank/DDBJ databases">
        <authorList>
            <consortium name="DOE Joint Genome Institute"/>
            <person name="Kuo A."/>
            <person name="Miyauchi S."/>
            <person name="Kiss E."/>
            <person name="Drula E."/>
            <person name="Kohler A."/>
            <person name="Sanchez-Garcia M."/>
            <person name="Andreopoulos B."/>
            <person name="Barry K.W."/>
            <person name="Bonito G."/>
            <person name="Buee M."/>
            <person name="Carver A."/>
            <person name="Chen C."/>
            <person name="Cichocki N."/>
            <person name="Clum A."/>
            <person name="Culley D."/>
            <person name="Crous P.W."/>
            <person name="Fauchery L."/>
            <person name="Girlanda M."/>
            <person name="Hayes R."/>
            <person name="Keri Z."/>
            <person name="Labutti K."/>
            <person name="Lipzen A."/>
            <person name="Lombard V."/>
            <person name="Magnuson J."/>
            <person name="Maillard F."/>
            <person name="Morin E."/>
            <person name="Murat C."/>
            <person name="Nolan M."/>
            <person name="Ohm R."/>
            <person name="Pangilinan J."/>
            <person name="Pereira M."/>
            <person name="Perotto S."/>
            <person name="Peter M."/>
            <person name="Riley R."/>
            <person name="Sitrit Y."/>
            <person name="Stielow B."/>
            <person name="Szollosi G."/>
            <person name="Zifcakova L."/>
            <person name="Stursova M."/>
            <person name="Spatafora J.W."/>
            <person name="Tedersoo L."/>
            <person name="Vaario L.-M."/>
            <person name="Yamada A."/>
            <person name="Yan M."/>
            <person name="Wang P."/>
            <person name="Xu J."/>
            <person name="Bruns T."/>
            <person name="Baldrian P."/>
            <person name="Vilgalys R."/>
            <person name="Henrissat B."/>
            <person name="Grigoriev I.V."/>
            <person name="Hibbett D."/>
            <person name="Nagy L.G."/>
            <person name="Martin F.M."/>
        </authorList>
    </citation>
    <scope>NUCLEOTIDE SEQUENCE</scope>
    <source>
        <strain evidence="2">UH-Tt-Lm1</strain>
    </source>
</reference>
<protein>
    <submittedName>
        <fullName evidence="2">Uncharacterized protein</fullName>
    </submittedName>
</protein>
<name>A0A9P6HAX1_9AGAM</name>
<dbReference type="AlphaFoldDB" id="A0A9P6HAX1"/>
<evidence type="ECO:0000313" key="3">
    <source>
        <dbReference type="Proteomes" id="UP000736335"/>
    </source>
</evidence>
<sequence>MADESPPPKKIGSLRDRIAAFEKQSTTSNPSSNPPPIRPKPGNVSWKPKQPSPPSSPPNKDKERDPPARNSMSSSDAKESIGQGISLKERMAALQGKGGFGPVTPPPKPTTEKPKWKPPPKPVNPPSPSEEK</sequence>
<dbReference type="EMBL" id="WIUZ02000010">
    <property type="protein sequence ID" value="KAF9783161.1"/>
    <property type="molecule type" value="Genomic_DNA"/>
</dbReference>
<feature type="region of interest" description="Disordered" evidence="1">
    <location>
        <begin position="1"/>
        <end position="132"/>
    </location>
</feature>
<dbReference type="PRINTS" id="PR01217">
    <property type="entry name" value="PRICHEXTENSN"/>
</dbReference>
<feature type="compositionally biased region" description="Pro residues" evidence="1">
    <location>
        <begin position="117"/>
        <end position="132"/>
    </location>
</feature>
<accession>A0A9P6HAX1</accession>
<dbReference type="Proteomes" id="UP000736335">
    <property type="component" value="Unassembled WGS sequence"/>
</dbReference>